<reference evidence="7" key="1">
    <citation type="submission" date="2020-06" db="EMBL/GenBank/DDBJ databases">
        <authorList>
            <consortium name="Plant Systems Biology data submission"/>
        </authorList>
    </citation>
    <scope>NUCLEOTIDE SEQUENCE</scope>
    <source>
        <strain evidence="7">D6</strain>
    </source>
</reference>
<dbReference type="PANTHER" id="PTHR48057">
    <property type="entry name" value="LEUCINE-RICH REPEAT SERINE/THREONINE-PROTEIN KINASE 1"/>
    <property type="match status" value="1"/>
</dbReference>
<evidence type="ECO:0000313" key="7">
    <source>
        <dbReference type="EMBL" id="CAB9517379.1"/>
    </source>
</evidence>
<organism evidence="7 8">
    <name type="scientific">Seminavis robusta</name>
    <dbReference type="NCBI Taxonomy" id="568900"/>
    <lineage>
        <taxon>Eukaryota</taxon>
        <taxon>Sar</taxon>
        <taxon>Stramenopiles</taxon>
        <taxon>Ochrophyta</taxon>
        <taxon>Bacillariophyta</taxon>
        <taxon>Bacillariophyceae</taxon>
        <taxon>Bacillariophycidae</taxon>
        <taxon>Naviculales</taxon>
        <taxon>Naviculaceae</taxon>
        <taxon>Seminavis</taxon>
    </lineage>
</organism>
<dbReference type="PROSITE" id="PS51450">
    <property type="entry name" value="LRR"/>
    <property type="match status" value="1"/>
</dbReference>
<dbReference type="Pfam" id="PF13855">
    <property type="entry name" value="LRR_8"/>
    <property type="match status" value="1"/>
</dbReference>
<evidence type="ECO:0000256" key="1">
    <source>
        <dbReference type="ARBA" id="ARBA00004236"/>
    </source>
</evidence>
<feature type="signal peptide" evidence="5">
    <location>
        <begin position="1"/>
        <end position="29"/>
    </location>
</feature>
<dbReference type="InterPro" id="IPR013210">
    <property type="entry name" value="LRR_N_plant-typ"/>
</dbReference>
<keyword evidence="5" id="KW-0732">Signal</keyword>
<feature type="domain" description="Leucine-rich repeat-containing N-terminal plant-type" evidence="6">
    <location>
        <begin position="1558"/>
        <end position="1591"/>
    </location>
</feature>
<dbReference type="InterPro" id="IPR003591">
    <property type="entry name" value="Leu-rich_rpt_typical-subtyp"/>
</dbReference>
<dbReference type="FunFam" id="3.80.10.10:FF:000383">
    <property type="entry name" value="Leucine-rich repeat receptor protein kinase EMS1"/>
    <property type="match status" value="2"/>
</dbReference>
<evidence type="ECO:0000256" key="2">
    <source>
        <dbReference type="ARBA" id="ARBA00022475"/>
    </source>
</evidence>
<comment type="subcellular location">
    <subcellularLocation>
        <location evidence="1">Cell membrane</location>
    </subcellularLocation>
</comment>
<dbReference type="InterPro" id="IPR001611">
    <property type="entry name" value="Leu-rich_rpt"/>
</dbReference>
<comment type="caution">
    <text evidence="7">The sequence shown here is derived from an EMBL/GenBank/DDBJ whole genome shotgun (WGS) entry which is preliminary data.</text>
</comment>
<keyword evidence="4" id="KW-0677">Repeat</keyword>
<evidence type="ECO:0000313" key="8">
    <source>
        <dbReference type="Proteomes" id="UP001153069"/>
    </source>
</evidence>
<proteinExistence type="predicted"/>
<feature type="domain" description="Leucine-rich repeat-containing N-terminal plant-type" evidence="6">
    <location>
        <begin position="31"/>
        <end position="68"/>
    </location>
</feature>
<feature type="domain" description="Leucine-rich repeat-containing N-terminal plant-type" evidence="6">
    <location>
        <begin position="452"/>
        <end position="471"/>
    </location>
</feature>
<dbReference type="OrthoDB" id="676979at2759"/>
<feature type="chain" id="PRO_5040334097" evidence="5">
    <location>
        <begin position="30"/>
        <end position="2260"/>
    </location>
</feature>
<evidence type="ECO:0000256" key="3">
    <source>
        <dbReference type="ARBA" id="ARBA00022614"/>
    </source>
</evidence>
<protein>
    <submittedName>
        <fullName evidence="7">Leucine rich repeat N-terminal domain</fullName>
    </submittedName>
</protein>
<dbReference type="PANTHER" id="PTHR48057:SF7">
    <property type="entry name" value="LEUCINE-RICH REPEAT SERINE_THREONINE-PROTEIN KINASE 1"/>
    <property type="match status" value="1"/>
</dbReference>
<dbReference type="InterPro" id="IPR052595">
    <property type="entry name" value="LRRC69/RLP"/>
</dbReference>
<accession>A0A9N8EDV7</accession>
<name>A0A9N8EDV7_9STRA</name>
<dbReference type="Pfam" id="PF08263">
    <property type="entry name" value="LRRNT_2"/>
    <property type="match status" value="6"/>
</dbReference>
<feature type="domain" description="Leucine-rich repeat-containing N-terminal plant-type" evidence="6">
    <location>
        <begin position="839"/>
        <end position="856"/>
    </location>
</feature>
<feature type="domain" description="Leucine-rich repeat-containing N-terminal plant-type" evidence="6">
    <location>
        <begin position="1183"/>
        <end position="1222"/>
    </location>
</feature>
<dbReference type="Pfam" id="PF00560">
    <property type="entry name" value="LRR_1"/>
    <property type="match status" value="4"/>
</dbReference>
<dbReference type="SMART" id="SM00369">
    <property type="entry name" value="LRR_TYP"/>
    <property type="match status" value="16"/>
</dbReference>
<keyword evidence="8" id="KW-1185">Reference proteome</keyword>
<dbReference type="FunFam" id="3.80.10.10:FF:000041">
    <property type="entry name" value="LRR receptor-like serine/threonine-protein kinase ERECTA"/>
    <property type="match status" value="2"/>
</dbReference>
<dbReference type="Proteomes" id="UP001153069">
    <property type="component" value="Unassembled WGS sequence"/>
</dbReference>
<keyword evidence="3" id="KW-0433">Leucine-rich repeat</keyword>
<feature type="domain" description="Leucine-rich repeat-containing N-terminal plant-type" evidence="6">
    <location>
        <begin position="1926"/>
        <end position="1962"/>
    </location>
</feature>
<evidence type="ECO:0000256" key="4">
    <source>
        <dbReference type="ARBA" id="ARBA00022737"/>
    </source>
</evidence>
<gene>
    <name evidence="7" type="ORF">SEMRO_852_G211030.1</name>
</gene>
<dbReference type="Gene3D" id="3.80.10.10">
    <property type="entry name" value="Ribonuclease Inhibitor"/>
    <property type="match status" value="7"/>
</dbReference>
<dbReference type="EMBL" id="CAICTM010000851">
    <property type="protein sequence ID" value="CAB9517379.1"/>
    <property type="molecule type" value="Genomic_DNA"/>
</dbReference>
<dbReference type="SMART" id="SM01411">
    <property type="entry name" value="Ephrin_rec_like"/>
    <property type="match status" value="5"/>
</dbReference>
<sequence>MVSATPVSGRPRQPILLAVFLAVVMPSAALDERRILVEFFEATSGAQWLKKDNWGSDQPICSWHGVSCLDGSQTGDSEVDTIQLPENNIAGAIPSSLYSMPLLRFLDLEGNPITNAGFGGFQEAKQGTGISVSPLETLALNNCNLRDIAGVGGAPTSLRDLRLAGNSLQGDFPTELFQVTSLRRLFLDQNAITGAIPSTIGNMDRLIDFHAIGVPFTGKIPSEFGLLTKLVTMVLRDNDFTGTIPTELNNMLDLEILSIGRSTEAGQGKLSGPLPSFSQLPYLELLDFSLNKLNGTIPRDFFLGNQRTDDLVIVRLDGNELTGTLPKQLGWIDSMDLGLTGNLLVGPIPQELCEKKQWMTGLVEQFACDAILCPAGTFNEDGKHTLTADCEPCATAGESSLYLGQTTCGGSASADDQPWMILAQFYLALGGSSWTNKAGWSSIDAFLLNSRLSDLKSSDLDICSFFGVTCTQSGDVQKIDLSDNRLFGAVPAAVFSLAAMTEFDVSSNRVSVDQEGFAAIVTTGVLTKLALSHTEVNSLAGLEGAVSLQHLYLDGVKFEATLPNALFSLTNLQTLEFPNSNLRGPIPTRIGSLQSLVRIELRWNDLTGQLPSEFGLLTNLEELDLSYNNFEGNFPTEMILLPKLRELELGRSERGGLGGPLPTLAGLTSLEVLGFAYNNFEGSMPDLFLSGVGDKSKSMKVGLGFNRLTGVVPHQLDVFSNMVLELEGNGITDLPSVFCDNTLWMEGYVGSATFGCNAILCPPGTWNTNGKETNGSLCEACSDNDVYGATHCGDTIAPTTTTGEGSVNSTHSGTPKTEAAILDMLFAATNGKDWTAPHDGWTAGSNVCNRQGVSCDDDGNVDALRLNRFGMSGQIPTEIFQLQKNRVLGFTDNNVDLLFDGIEQSLALETLLMSNTKIKSLQGLQRASPTLKSIHVARNQLGGSLPDSILGLQGLRKLFFNENMFTGPLPAGIGAMTTLKELHLWDNLFTGHIPSEIGLLTNLQDLDLRSNRLSGPIPAEFAQLTQIVQVDLSSQGGSDKLSGPLYAFPSNSLLQYLNVSKNAFAGTIPSSMLSSVDKTKEIVLDVSNNELSGGVPSQFSIFEKLDLYAAGNKINALPEALCNIGGWMSGDLATIGTCDAILCPPGTYSSTGRANTTANCAPCASGESATYYGSLSCSNAAQDTERDILTGFYNDLNGAKWTSNFNWGTESGVCTWFGITCNDALSVVEIKLASNQIVSTKEDIKSIAKIFELPNLQVIDLKGNSVYLDFTQIQFSSSLQSMRVSGTGLTSLAGLSRATKLRRLHATDNLLNGTLPAEMFDLTNLRSLYLSFNSIEGTIPRLFSSLTDLQEVYLYGNKLEKSVPTELGLLGNLRELVLARNYLTGTIPTELSSLSHLEQLSLYDQQGDTRINGQLPTFENSPNVWFFDVSNCDLTGTIPGNFMANSVHVNASVTLIMKNNKISGTIPSSLKRFDSLDIDLTGNQIEGISNDLCHKNGWMKGEVGIIGSCDAIVCPQGYYNEHGRQKSAESPCTSCKDLSKSPYLGQTQCRSFEGERGALNLLYSATGGKHWTSSDKWSTDAPVCSWEGIECGDGSPEDDTGVTAIKLEKKNLAGSLPTALWSLPSIRSILLSGNEDLSITFDGLSNAASTLQVLQVSNTKMDSLEGIEQATSLKDLFVDENGLTGAFPHEIFDLHNSLEKFRLSANYFYGSLPTEITKMTKLMEFHAADNEFYATIPSELALLTKLQSVALNENLFYGDLPTELSNMPQLQIFSVRRERKAGPRLSGKIPPFNNCPSLTVLFLDGNDFSGEIPSTFLSSSSSVYLVDLKNNSISGGVPEALDNLGELDIRLEGNQITTLPQAFCDNTDWMGGNVGRLKSCDAIMCGPGTANPNGRALSSPDECKACSSQKAAPFYGSRSCEPVLTEREILVKLYESCNGAEWKIAKNWNSNTDVCEWHGIGCKDGHVILINLGANNLKGSPPHELFDLPRLEILWLNSNPIRFSFEHIGRATNLMDLRVDETSMTSLDGVGAAVYLTSLHVGFNAIGGPFPAELLQLKNIRTLSMNNNVLTGPIPDMTDLAFLRTLRLGHNKFRGAVPSFEGMHILNTIDISGNELSGSMPDSFLERVGPRLKLDLDLSNNKITGTVPRSLSRFENLSLYLRGNMIGEIPNGLCNKANWNNGDVGKFGCDGLLCAPGTSSFDGRYSSRSSGCEACPEAKYYGQVACVGVGAPVTAASSATASRLCFTFGLLMTVMGVVAL</sequence>
<keyword evidence="2" id="KW-1003">Cell membrane</keyword>
<keyword evidence="2" id="KW-0472">Membrane</keyword>
<evidence type="ECO:0000256" key="5">
    <source>
        <dbReference type="SAM" id="SignalP"/>
    </source>
</evidence>
<dbReference type="GO" id="GO:0005886">
    <property type="term" value="C:plasma membrane"/>
    <property type="evidence" value="ECO:0007669"/>
    <property type="project" value="UniProtKB-SubCell"/>
</dbReference>
<evidence type="ECO:0000259" key="6">
    <source>
        <dbReference type="Pfam" id="PF08263"/>
    </source>
</evidence>
<dbReference type="InterPro" id="IPR032675">
    <property type="entry name" value="LRR_dom_sf"/>
</dbReference>
<dbReference type="SUPFAM" id="SSF52058">
    <property type="entry name" value="L domain-like"/>
    <property type="match status" value="6"/>
</dbReference>
<dbReference type="SMART" id="SM00365">
    <property type="entry name" value="LRR_SD22"/>
    <property type="match status" value="6"/>
</dbReference>